<keyword evidence="2" id="KW-1185">Reference proteome</keyword>
<dbReference type="EMBL" id="CALNXI010001630">
    <property type="protein sequence ID" value="CAH3173686.1"/>
    <property type="molecule type" value="Genomic_DNA"/>
</dbReference>
<protein>
    <submittedName>
        <fullName evidence="1">Uncharacterized protein</fullName>
    </submittedName>
</protein>
<evidence type="ECO:0000313" key="2">
    <source>
        <dbReference type="Proteomes" id="UP001159427"/>
    </source>
</evidence>
<organism evidence="1 2">
    <name type="scientific">Porites evermanni</name>
    <dbReference type="NCBI Taxonomy" id="104178"/>
    <lineage>
        <taxon>Eukaryota</taxon>
        <taxon>Metazoa</taxon>
        <taxon>Cnidaria</taxon>
        <taxon>Anthozoa</taxon>
        <taxon>Hexacorallia</taxon>
        <taxon>Scleractinia</taxon>
        <taxon>Fungiina</taxon>
        <taxon>Poritidae</taxon>
        <taxon>Porites</taxon>
    </lineage>
</organism>
<dbReference type="Proteomes" id="UP001159427">
    <property type="component" value="Unassembled WGS sequence"/>
</dbReference>
<reference evidence="1 2" key="1">
    <citation type="submission" date="2022-05" db="EMBL/GenBank/DDBJ databases">
        <authorList>
            <consortium name="Genoscope - CEA"/>
            <person name="William W."/>
        </authorList>
    </citation>
    <scope>NUCLEOTIDE SEQUENCE [LARGE SCALE GENOMIC DNA]</scope>
</reference>
<accession>A0ABN8R5S8</accession>
<gene>
    <name evidence="1" type="ORF">PEVE_00009204</name>
</gene>
<name>A0ABN8R5S8_9CNID</name>
<feature type="non-terminal residue" evidence="1">
    <location>
        <position position="1"/>
    </location>
</feature>
<evidence type="ECO:0000313" key="1">
    <source>
        <dbReference type="EMBL" id="CAH3173686.1"/>
    </source>
</evidence>
<proteinExistence type="predicted"/>
<feature type="non-terminal residue" evidence="1">
    <location>
        <position position="85"/>
    </location>
</feature>
<sequence length="85" mass="9714">AKLSFSGTLIEHVSELLKNDPSYDLSECVKINITGSLRLMGKEVKIEIFLGEYYKFALMARELSGATSTYARLWCLIHKVDRWNT</sequence>
<comment type="caution">
    <text evidence="1">The sequence shown here is derived from an EMBL/GenBank/DDBJ whole genome shotgun (WGS) entry which is preliminary data.</text>
</comment>